<comment type="catalytic activity">
    <reaction evidence="7">
        <text>L-dopachrome = 5,6-dihydroxyindole-2-carboxylate</text>
        <dbReference type="Rhea" id="RHEA:13041"/>
        <dbReference type="ChEBI" id="CHEBI:16875"/>
        <dbReference type="ChEBI" id="CHEBI:57509"/>
        <dbReference type="EC" id="5.3.3.12"/>
    </reaction>
</comment>
<comment type="catalytic activity">
    <reaction evidence="6">
        <text>3-phenylpyruvate = enol-phenylpyruvate</text>
        <dbReference type="Rhea" id="RHEA:17097"/>
        <dbReference type="ChEBI" id="CHEBI:16815"/>
        <dbReference type="ChEBI" id="CHEBI:18005"/>
        <dbReference type="EC" id="5.3.2.1"/>
    </reaction>
</comment>
<dbReference type="EMBL" id="CAJHNH020003835">
    <property type="protein sequence ID" value="CAG5130087.1"/>
    <property type="molecule type" value="Genomic_DNA"/>
</dbReference>
<evidence type="ECO:0000256" key="8">
    <source>
        <dbReference type="ARBA" id="ARBA00038932"/>
    </source>
</evidence>
<dbReference type="GO" id="GO:0050178">
    <property type="term" value="F:phenylpyruvate tautomerase activity"/>
    <property type="evidence" value="ECO:0007669"/>
    <property type="project" value="UniProtKB-EC"/>
</dbReference>
<proteinExistence type="inferred from homology"/>
<dbReference type="Pfam" id="PF01187">
    <property type="entry name" value="MIF"/>
    <property type="match status" value="1"/>
</dbReference>
<dbReference type="GO" id="GO:0004167">
    <property type="term" value="F:dopachrome isomerase activity"/>
    <property type="evidence" value="ECO:0007669"/>
    <property type="project" value="UniProtKB-EC"/>
</dbReference>
<gene>
    <name evidence="13" type="ORF">CUNI_LOCUS15645</name>
</gene>
<evidence type="ECO:0000313" key="14">
    <source>
        <dbReference type="Proteomes" id="UP000678393"/>
    </source>
</evidence>
<comment type="caution">
    <text evidence="13">The sequence shown here is derived from an EMBL/GenBank/DDBJ whole genome shotgun (WGS) entry which is preliminary data.</text>
</comment>
<keyword evidence="14" id="KW-1185">Reference proteome</keyword>
<evidence type="ECO:0000256" key="3">
    <source>
        <dbReference type="ARBA" id="ARBA00022514"/>
    </source>
</evidence>
<evidence type="ECO:0000256" key="9">
    <source>
        <dbReference type="ARBA" id="ARBA00039086"/>
    </source>
</evidence>
<dbReference type="OrthoDB" id="255819at2759"/>
<dbReference type="Proteomes" id="UP000678393">
    <property type="component" value="Unassembled WGS sequence"/>
</dbReference>
<evidence type="ECO:0000256" key="7">
    <source>
        <dbReference type="ARBA" id="ARBA00036823"/>
    </source>
</evidence>
<accession>A0A8S3ZKN6</accession>
<comment type="subcellular location">
    <subcellularLocation>
        <location evidence="1">Secreted</location>
    </subcellularLocation>
</comment>
<name>A0A8S3ZKN6_9EUPU</name>
<evidence type="ECO:0000256" key="5">
    <source>
        <dbReference type="ARBA" id="ARBA00023235"/>
    </source>
</evidence>
<comment type="similarity">
    <text evidence="2">Belongs to the MIF family.</text>
</comment>
<dbReference type="PANTHER" id="PTHR11954:SF6">
    <property type="entry name" value="MACROPHAGE MIGRATION INHIBITORY FACTOR"/>
    <property type="match status" value="1"/>
</dbReference>
<dbReference type="GO" id="GO:0005615">
    <property type="term" value="C:extracellular space"/>
    <property type="evidence" value="ECO:0007669"/>
    <property type="project" value="UniProtKB-KW"/>
</dbReference>
<keyword evidence="3" id="KW-0202">Cytokine</keyword>
<dbReference type="EC" id="5.3.3.12" evidence="8"/>
<dbReference type="InterPro" id="IPR001398">
    <property type="entry name" value="Macrophage_inhib_fac"/>
</dbReference>
<evidence type="ECO:0000256" key="11">
    <source>
        <dbReference type="ARBA" id="ARBA00041912"/>
    </source>
</evidence>
<evidence type="ECO:0000256" key="12">
    <source>
        <dbReference type="ARBA" id="ARBA00042730"/>
    </source>
</evidence>
<reference evidence="13" key="1">
    <citation type="submission" date="2021-04" db="EMBL/GenBank/DDBJ databases">
        <authorList>
            <consortium name="Molecular Ecology Group"/>
        </authorList>
    </citation>
    <scope>NUCLEOTIDE SEQUENCE</scope>
</reference>
<dbReference type="InterPro" id="IPR019829">
    <property type="entry name" value="Macrophage_inhib_fac_CS"/>
</dbReference>
<dbReference type="EC" id="5.3.2.1" evidence="9"/>
<evidence type="ECO:0000256" key="4">
    <source>
        <dbReference type="ARBA" id="ARBA00022525"/>
    </source>
</evidence>
<dbReference type="PANTHER" id="PTHR11954">
    <property type="entry name" value="D-DOPACHROME DECARBOXYLASE"/>
    <property type="match status" value="1"/>
</dbReference>
<dbReference type="AlphaFoldDB" id="A0A8S3ZKN6"/>
<evidence type="ECO:0000256" key="1">
    <source>
        <dbReference type="ARBA" id="ARBA00004613"/>
    </source>
</evidence>
<evidence type="ECO:0000313" key="13">
    <source>
        <dbReference type="EMBL" id="CAG5130087.1"/>
    </source>
</evidence>
<evidence type="ECO:0000256" key="2">
    <source>
        <dbReference type="ARBA" id="ARBA00005851"/>
    </source>
</evidence>
<dbReference type="GO" id="GO:0005125">
    <property type="term" value="F:cytokine activity"/>
    <property type="evidence" value="ECO:0007669"/>
    <property type="project" value="UniProtKB-KW"/>
</dbReference>
<evidence type="ECO:0000256" key="10">
    <source>
        <dbReference type="ARBA" id="ARBA00041631"/>
    </source>
</evidence>
<dbReference type="InterPro" id="IPR014347">
    <property type="entry name" value="Tautomerase/MIF_sf"/>
</dbReference>
<organism evidence="13 14">
    <name type="scientific">Candidula unifasciata</name>
    <dbReference type="NCBI Taxonomy" id="100452"/>
    <lineage>
        <taxon>Eukaryota</taxon>
        <taxon>Metazoa</taxon>
        <taxon>Spiralia</taxon>
        <taxon>Lophotrochozoa</taxon>
        <taxon>Mollusca</taxon>
        <taxon>Gastropoda</taxon>
        <taxon>Heterobranchia</taxon>
        <taxon>Euthyneura</taxon>
        <taxon>Panpulmonata</taxon>
        <taxon>Eupulmonata</taxon>
        <taxon>Stylommatophora</taxon>
        <taxon>Helicina</taxon>
        <taxon>Helicoidea</taxon>
        <taxon>Geomitridae</taxon>
        <taxon>Candidula</taxon>
    </lineage>
</organism>
<dbReference type="Gene3D" id="3.30.429.10">
    <property type="entry name" value="Macrophage Migration Inhibitory Factor"/>
    <property type="match status" value="1"/>
</dbReference>
<dbReference type="SUPFAM" id="SSF55331">
    <property type="entry name" value="Tautomerase/MIF"/>
    <property type="match status" value="1"/>
</dbReference>
<evidence type="ECO:0000256" key="6">
    <source>
        <dbReference type="ARBA" id="ARBA00036735"/>
    </source>
</evidence>
<protein>
    <recommendedName>
        <fullName evidence="12">L-dopachrome isomerase</fullName>
        <ecNumber evidence="9">5.3.2.1</ecNumber>
        <ecNumber evidence="8">5.3.3.12</ecNumber>
    </recommendedName>
    <alternativeName>
        <fullName evidence="10">L-dopachrome tautomerase</fullName>
    </alternativeName>
    <alternativeName>
        <fullName evidence="11">Phenylpyruvate tautomerase</fullName>
    </alternativeName>
</protein>
<keyword evidence="5" id="KW-0413">Isomerase</keyword>
<keyword evidence="4" id="KW-0964">Secreted</keyword>
<sequence>MPTFAISTNLKRDQIPKDFLPAASKFIASALGKPESYVLIQVNPDQLMSFGGTDEPCAVISLASIGAVGGDKNRKLAPKLSAFIEQQLGIKQDRFYINIYDIDATACVWDGSTFG</sequence>
<dbReference type="PROSITE" id="PS01158">
    <property type="entry name" value="MIF"/>
    <property type="match status" value="1"/>
</dbReference>